<evidence type="ECO:0000256" key="1">
    <source>
        <dbReference type="SAM" id="MobiDB-lite"/>
    </source>
</evidence>
<evidence type="ECO:0000313" key="2">
    <source>
        <dbReference type="EMBL" id="GGI07732.1"/>
    </source>
</evidence>
<sequence>MSTPTRSNTTRSTTRPAPTNRTRSGPLAGALVVGALAVAVGLGLPGGGGEPTRDLPNPMGGTAMAAPGTVDGVVRLGDLQVAGAAVQMGDVPLDVTVVPSWQVENTGDAEVTFAVGQPRVLEGCCPGPVYVDGVATEPGQPVTLAAGDEAVVDFPLQMHAGMDGWHHLELPLVLSSTGEATALHVTGDFTGAA</sequence>
<comment type="caution">
    <text evidence="2">The sequence shown here is derived from an EMBL/GenBank/DDBJ whole genome shotgun (WGS) entry which is preliminary data.</text>
</comment>
<protein>
    <submittedName>
        <fullName evidence="2">Uncharacterized protein</fullName>
    </submittedName>
</protein>
<feature type="region of interest" description="Disordered" evidence="1">
    <location>
        <begin position="1"/>
        <end position="26"/>
    </location>
</feature>
<accession>A0A8J3A9M4</accession>
<name>A0A8J3A9M4_9ACTN</name>
<organism evidence="2 3">
    <name type="scientific">Egicoccus halophilus</name>
    <dbReference type="NCBI Taxonomy" id="1670830"/>
    <lineage>
        <taxon>Bacteria</taxon>
        <taxon>Bacillati</taxon>
        <taxon>Actinomycetota</taxon>
        <taxon>Nitriliruptoria</taxon>
        <taxon>Egicoccales</taxon>
        <taxon>Egicoccaceae</taxon>
        <taxon>Egicoccus</taxon>
    </lineage>
</organism>
<reference evidence="2" key="2">
    <citation type="submission" date="2020-09" db="EMBL/GenBank/DDBJ databases">
        <authorList>
            <person name="Sun Q."/>
            <person name="Zhou Y."/>
        </authorList>
    </citation>
    <scope>NUCLEOTIDE SEQUENCE</scope>
    <source>
        <strain evidence="2">CGMCC 1.14988</strain>
    </source>
</reference>
<dbReference type="RefSeq" id="WP_130651089.1">
    <property type="nucleotide sequence ID" value="NZ_BMHA01000009.1"/>
</dbReference>
<dbReference type="EMBL" id="BMHA01000009">
    <property type="protein sequence ID" value="GGI07732.1"/>
    <property type="molecule type" value="Genomic_DNA"/>
</dbReference>
<evidence type="ECO:0000313" key="3">
    <source>
        <dbReference type="Proteomes" id="UP000650511"/>
    </source>
</evidence>
<dbReference type="AlphaFoldDB" id="A0A8J3A9M4"/>
<keyword evidence="3" id="KW-1185">Reference proteome</keyword>
<dbReference type="Proteomes" id="UP000650511">
    <property type="component" value="Unassembled WGS sequence"/>
</dbReference>
<reference evidence="2" key="1">
    <citation type="journal article" date="2014" name="Int. J. Syst. Evol. Microbiol.">
        <title>Complete genome sequence of Corynebacterium casei LMG S-19264T (=DSM 44701T), isolated from a smear-ripened cheese.</title>
        <authorList>
            <consortium name="US DOE Joint Genome Institute (JGI-PGF)"/>
            <person name="Walter F."/>
            <person name="Albersmeier A."/>
            <person name="Kalinowski J."/>
            <person name="Ruckert C."/>
        </authorList>
    </citation>
    <scope>NUCLEOTIDE SEQUENCE</scope>
    <source>
        <strain evidence="2">CGMCC 1.14988</strain>
    </source>
</reference>
<gene>
    <name evidence="2" type="ORF">GCM10011354_25560</name>
</gene>
<proteinExistence type="predicted"/>